<dbReference type="NCBIfam" id="NF041278">
    <property type="entry name" value="CmcJ_NvfI_EfuI"/>
    <property type="match status" value="1"/>
</dbReference>
<dbReference type="GO" id="GO:0016491">
    <property type="term" value="F:oxidoreductase activity"/>
    <property type="evidence" value="ECO:0007669"/>
    <property type="project" value="InterPro"/>
</dbReference>
<sequence>MHFELADADGVRKPTYRTEKPYATEFEIEEKDGVRRTNYVLASEEVTIREIPPGDDFTLGQNGFCVIQHATSLDVDQVISDPELVEDAYLQQLANILTQRSPEYTRVEPFEFVVRKRDERFRSNRTARVTHEQPAYTTHSDYSPRGALLQLHHSFPGQRAYFENCDFDMINVWRVLTGPNDDWPLTLCDFNSIDHGNDRIATDRMHKDHIGENELLFPNTKHKWYYIPGQLPDQLLVFRNTDASGLRSKAFHASFFSPQSRGPPRQSCEARFVAFRERPLRAVRPVGLAKHNGNRDTGRRTLAWP</sequence>
<protein>
    <submittedName>
        <fullName evidence="2">CmcJ-like methyltransferase</fullName>
    </submittedName>
</protein>
<dbReference type="Proteomes" id="UP001303760">
    <property type="component" value="Unassembled WGS sequence"/>
</dbReference>
<evidence type="ECO:0000313" key="3">
    <source>
        <dbReference type="Proteomes" id="UP001303760"/>
    </source>
</evidence>
<name>A0AAN7H9L2_9PEZI</name>
<keyword evidence="3" id="KW-1185">Reference proteome</keyword>
<dbReference type="PANTHER" id="PTHR34598:SF3">
    <property type="entry name" value="OXIDOREDUCTASE AN1597"/>
    <property type="match status" value="1"/>
</dbReference>
<dbReference type="PANTHER" id="PTHR34598">
    <property type="entry name" value="BLL6449 PROTEIN"/>
    <property type="match status" value="1"/>
</dbReference>
<dbReference type="InterPro" id="IPR044053">
    <property type="entry name" value="AsaB-like"/>
</dbReference>
<comment type="caution">
    <text evidence="2">The sequence shown here is derived from an EMBL/GenBank/DDBJ whole genome shotgun (WGS) entry which is preliminary data.</text>
</comment>
<organism evidence="2 3">
    <name type="scientific">Achaetomium macrosporum</name>
    <dbReference type="NCBI Taxonomy" id="79813"/>
    <lineage>
        <taxon>Eukaryota</taxon>
        <taxon>Fungi</taxon>
        <taxon>Dikarya</taxon>
        <taxon>Ascomycota</taxon>
        <taxon>Pezizomycotina</taxon>
        <taxon>Sordariomycetes</taxon>
        <taxon>Sordariomycetidae</taxon>
        <taxon>Sordariales</taxon>
        <taxon>Chaetomiaceae</taxon>
        <taxon>Achaetomium</taxon>
    </lineage>
</organism>
<evidence type="ECO:0000256" key="1">
    <source>
        <dbReference type="ARBA" id="ARBA00023604"/>
    </source>
</evidence>
<reference evidence="2" key="2">
    <citation type="submission" date="2023-05" db="EMBL/GenBank/DDBJ databases">
        <authorList>
            <consortium name="Lawrence Berkeley National Laboratory"/>
            <person name="Steindorff A."/>
            <person name="Hensen N."/>
            <person name="Bonometti L."/>
            <person name="Westerberg I."/>
            <person name="Brannstrom I.O."/>
            <person name="Guillou S."/>
            <person name="Cros-Aarteil S."/>
            <person name="Calhoun S."/>
            <person name="Haridas S."/>
            <person name="Kuo A."/>
            <person name="Mondo S."/>
            <person name="Pangilinan J."/>
            <person name="Riley R."/>
            <person name="Labutti K."/>
            <person name="Andreopoulos B."/>
            <person name="Lipzen A."/>
            <person name="Chen C."/>
            <person name="Yanf M."/>
            <person name="Daum C."/>
            <person name="Ng V."/>
            <person name="Clum A."/>
            <person name="Ohm R."/>
            <person name="Martin F."/>
            <person name="Silar P."/>
            <person name="Natvig D."/>
            <person name="Lalanne C."/>
            <person name="Gautier V."/>
            <person name="Ament-Velasquez S.L."/>
            <person name="Kruys A."/>
            <person name="Hutchinson M.I."/>
            <person name="Powell A.J."/>
            <person name="Barry K."/>
            <person name="Miller A.N."/>
            <person name="Grigoriev I.V."/>
            <person name="Debuchy R."/>
            <person name="Gladieux P."/>
            <person name="Thoren M.H."/>
            <person name="Johannesson H."/>
        </authorList>
    </citation>
    <scope>NUCLEOTIDE SEQUENCE</scope>
    <source>
        <strain evidence="2">CBS 532.94</strain>
    </source>
</reference>
<reference evidence="2" key="1">
    <citation type="journal article" date="2023" name="Mol. Phylogenet. Evol.">
        <title>Genome-scale phylogeny and comparative genomics of the fungal order Sordariales.</title>
        <authorList>
            <person name="Hensen N."/>
            <person name="Bonometti L."/>
            <person name="Westerberg I."/>
            <person name="Brannstrom I.O."/>
            <person name="Guillou S."/>
            <person name="Cros-Aarteil S."/>
            <person name="Calhoun S."/>
            <person name="Haridas S."/>
            <person name="Kuo A."/>
            <person name="Mondo S."/>
            <person name="Pangilinan J."/>
            <person name="Riley R."/>
            <person name="LaButti K."/>
            <person name="Andreopoulos B."/>
            <person name="Lipzen A."/>
            <person name="Chen C."/>
            <person name="Yan M."/>
            <person name="Daum C."/>
            <person name="Ng V."/>
            <person name="Clum A."/>
            <person name="Steindorff A."/>
            <person name="Ohm R.A."/>
            <person name="Martin F."/>
            <person name="Silar P."/>
            <person name="Natvig D.O."/>
            <person name="Lalanne C."/>
            <person name="Gautier V."/>
            <person name="Ament-Velasquez S.L."/>
            <person name="Kruys A."/>
            <person name="Hutchinson M.I."/>
            <person name="Powell A.J."/>
            <person name="Barry K."/>
            <person name="Miller A.N."/>
            <person name="Grigoriev I.V."/>
            <person name="Debuchy R."/>
            <person name="Gladieux P."/>
            <person name="Hiltunen Thoren M."/>
            <person name="Johannesson H."/>
        </authorList>
    </citation>
    <scope>NUCLEOTIDE SEQUENCE</scope>
    <source>
        <strain evidence="2">CBS 532.94</strain>
    </source>
</reference>
<dbReference type="AlphaFoldDB" id="A0AAN7H9L2"/>
<dbReference type="GO" id="GO:0032259">
    <property type="term" value="P:methylation"/>
    <property type="evidence" value="ECO:0007669"/>
    <property type="project" value="UniProtKB-KW"/>
</dbReference>
<dbReference type="EMBL" id="MU860184">
    <property type="protein sequence ID" value="KAK4236582.1"/>
    <property type="molecule type" value="Genomic_DNA"/>
</dbReference>
<keyword evidence="2" id="KW-0489">Methyltransferase</keyword>
<accession>A0AAN7H9L2</accession>
<dbReference type="GO" id="GO:0008168">
    <property type="term" value="F:methyltransferase activity"/>
    <property type="evidence" value="ECO:0007669"/>
    <property type="project" value="UniProtKB-KW"/>
</dbReference>
<keyword evidence="2" id="KW-0808">Transferase</keyword>
<evidence type="ECO:0000313" key="2">
    <source>
        <dbReference type="EMBL" id="KAK4236582.1"/>
    </source>
</evidence>
<gene>
    <name evidence="2" type="ORF">C8A03DRAFT_45451</name>
</gene>
<proteinExistence type="inferred from homology"/>
<comment type="similarity">
    <text evidence="1">Belongs to the asaB hydroxylase/desaturase family.</text>
</comment>